<dbReference type="SUPFAM" id="SSF52402">
    <property type="entry name" value="Adenine nucleotide alpha hydrolases-like"/>
    <property type="match status" value="1"/>
</dbReference>
<proteinExistence type="predicted"/>
<dbReference type="InterPro" id="IPR050795">
    <property type="entry name" value="Asn_Synthetase"/>
</dbReference>
<dbReference type="GO" id="GO:0006529">
    <property type="term" value="P:asparagine biosynthetic process"/>
    <property type="evidence" value="ECO:0007669"/>
    <property type="project" value="InterPro"/>
</dbReference>
<dbReference type="InterPro" id="IPR029055">
    <property type="entry name" value="Ntn_hydrolases_N"/>
</dbReference>
<dbReference type="PANTHER" id="PTHR11772">
    <property type="entry name" value="ASPARAGINE SYNTHETASE"/>
    <property type="match status" value="1"/>
</dbReference>
<dbReference type="InterPro" id="IPR033738">
    <property type="entry name" value="AsnB_N"/>
</dbReference>
<name>A0A7S4IU63_9STRA</name>
<dbReference type="InterPro" id="IPR001962">
    <property type="entry name" value="Asn_synthase"/>
</dbReference>
<dbReference type="Pfam" id="PF13537">
    <property type="entry name" value="GATase_7"/>
    <property type="match status" value="1"/>
</dbReference>
<gene>
    <name evidence="5" type="ORF">OAUR00152_LOCUS15366</name>
</gene>
<accession>A0A7S4IU63</accession>
<dbReference type="InterPro" id="IPR014729">
    <property type="entry name" value="Rossmann-like_a/b/a_fold"/>
</dbReference>
<dbReference type="Gene3D" id="3.40.50.620">
    <property type="entry name" value="HUPs"/>
    <property type="match status" value="1"/>
</dbReference>
<dbReference type="CDD" id="cd01991">
    <property type="entry name" value="Asn_synthase_B_C"/>
    <property type="match status" value="1"/>
</dbReference>
<evidence type="ECO:0000256" key="1">
    <source>
        <dbReference type="ARBA" id="ARBA00022598"/>
    </source>
</evidence>
<evidence type="ECO:0000256" key="3">
    <source>
        <dbReference type="ARBA" id="ARBA00022840"/>
    </source>
</evidence>
<dbReference type="PANTHER" id="PTHR11772:SF2">
    <property type="entry name" value="ASPARAGINE SYNTHETASE [GLUTAMINE-HYDROLYZING]"/>
    <property type="match status" value="1"/>
</dbReference>
<sequence length="841" mass="92210">MLRLRNLAGAGARRLALRRGAGQIQQSAAAAAVASSSSPAACSSSSSVARRQMCGLVAAIDDVWTSTPAGSSDWHGSVPILGDAPTLEGTSNILYHRGPDGMCTSRGTVGKYSQRWSMGHTRLAIVDPANRNADMPFNLKFGDKTIHLAANGEIYNHNEIYERMSAQEGWDHARFSGSDCEVIAHAYAKYGGPEAAAKLDGMFAFVVFEEDGTDGSVKAFAARDPVGIKPLYYGRTSATSDPKDAGAYMFASELKALVGHVDPSTVVALPPGHYWTPETGMVCYYNPDWLRKDDYAPWEEDGHHVSDDEIREAFSKAVKKRMMADVDYGFFLSGGVDSCIVAHDLLPFYREERLKTFGDDRPVPTFTVGMENSPDVMAAKGMVEALGGSKHVQHNIRSFTPEEVFDLIPKIVYHMETYEAELIRSAIPNWLLAERAAQDVKMVLTGEGADELFAGYLYFSHAENPRQVQDELRRIYGMLGNINLHRTDRMTMAHGLEARVPFLDTEFTRLCMSVDPARKMVDEEAVATNSRGREKTLLRELFEGPNSNGHSIPRPILWRAKAMQCEGVGEDWVSILQRKISSLVTDAEMDEAHVTYPVNTPHTKEELYYRRIYDEHYHGMEHVVKLWEGGGRAMGAAWESSMYTREGLKDTNLLSHSLQQDRKYSTATSSSSVASGASSGLVGSTLAGRSSPLNNSGFSGRRRHLSSAAVKAAEDARRSALSSGYTDFEAWLTAGGDDRSLIKEGTGANKYHIQPKPIDPAHVFRGSCTGNPPTERGYDAAKKLYDNVLSNLHGEELDLALRDVFAEQRARVASMLDLPEGAEVILCPSGSDAEVSCPAFT</sequence>
<dbReference type="AlphaFoldDB" id="A0A7S4IU63"/>
<dbReference type="GO" id="GO:0005524">
    <property type="term" value="F:ATP binding"/>
    <property type="evidence" value="ECO:0007669"/>
    <property type="project" value="UniProtKB-KW"/>
</dbReference>
<protein>
    <recommendedName>
        <fullName evidence="4">Glutamine amidotransferase type-2 domain-containing protein</fullName>
    </recommendedName>
</protein>
<evidence type="ECO:0000259" key="4">
    <source>
        <dbReference type="PROSITE" id="PS51278"/>
    </source>
</evidence>
<dbReference type="GO" id="GO:0005829">
    <property type="term" value="C:cytosol"/>
    <property type="evidence" value="ECO:0007669"/>
    <property type="project" value="TreeGrafter"/>
</dbReference>
<dbReference type="SUPFAM" id="SSF56235">
    <property type="entry name" value="N-terminal nucleophile aminohydrolases (Ntn hydrolases)"/>
    <property type="match status" value="1"/>
</dbReference>
<dbReference type="Gene3D" id="3.60.20.10">
    <property type="entry name" value="Glutamine Phosphoribosylpyrophosphate, subunit 1, domain 1"/>
    <property type="match status" value="1"/>
</dbReference>
<keyword evidence="2" id="KW-0547">Nucleotide-binding</keyword>
<feature type="domain" description="Glutamine amidotransferase type-2" evidence="4">
    <location>
        <begin position="54"/>
        <end position="280"/>
    </location>
</feature>
<dbReference type="CDD" id="cd00712">
    <property type="entry name" value="AsnB"/>
    <property type="match status" value="1"/>
</dbReference>
<dbReference type="PROSITE" id="PS51278">
    <property type="entry name" value="GATASE_TYPE_2"/>
    <property type="match status" value="1"/>
</dbReference>
<dbReference type="GO" id="GO:0004066">
    <property type="term" value="F:asparagine synthase (glutamine-hydrolyzing) activity"/>
    <property type="evidence" value="ECO:0007669"/>
    <property type="project" value="InterPro"/>
</dbReference>
<dbReference type="InterPro" id="IPR017932">
    <property type="entry name" value="GATase_2_dom"/>
</dbReference>
<organism evidence="5">
    <name type="scientific">Odontella aurita</name>
    <dbReference type="NCBI Taxonomy" id="265563"/>
    <lineage>
        <taxon>Eukaryota</taxon>
        <taxon>Sar</taxon>
        <taxon>Stramenopiles</taxon>
        <taxon>Ochrophyta</taxon>
        <taxon>Bacillariophyta</taxon>
        <taxon>Mediophyceae</taxon>
        <taxon>Biddulphiophycidae</taxon>
        <taxon>Eupodiscales</taxon>
        <taxon>Odontellaceae</taxon>
        <taxon>Odontella</taxon>
    </lineage>
</organism>
<dbReference type="Pfam" id="PF00733">
    <property type="entry name" value="Asn_synthase"/>
    <property type="match status" value="2"/>
</dbReference>
<evidence type="ECO:0000256" key="2">
    <source>
        <dbReference type="ARBA" id="ARBA00022741"/>
    </source>
</evidence>
<evidence type="ECO:0000313" key="5">
    <source>
        <dbReference type="EMBL" id="CAE2239794.1"/>
    </source>
</evidence>
<dbReference type="EMBL" id="HBKQ01022625">
    <property type="protein sequence ID" value="CAE2239794.1"/>
    <property type="molecule type" value="Transcribed_RNA"/>
</dbReference>
<reference evidence="5" key="1">
    <citation type="submission" date="2021-01" db="EMBL/GenBank/DDBJ databases">
        <authorList>
            <person name="Corre E."/>
            <person name="Pelletier E."/>
            <person name="Niang G."/>
            <person name="Scheremetjew M."/>
            <person name="Finn R."/>
            <person name="Kale V."/>
            <person name="Holt S."/>
            <person name="Cochrane G."/>
            <person name="Meng A."/>
            <person name="Brown T."/>
            <person name="Cohen L."/>
        </authorList>
    </citation>
    <scope>NUCLEOTIDE SEQUENCE</scope>
    <source>
        <strain evidence="5">Isolate 1302-5</strain>
    </source>
</reference>
<keyword evidence="3" id="KW-0067">ATP-binding</keyword>
<keyword evidence="1" id="KW-0436">Ligase</keyword>